<protein>
    <submittedName>
        <fullName evidence="1">Uncharacterized protein</fullName>
    </submittedName>
</protein>
<comment type="caution">
    <text evidence="1">The sequence shown here is derived from an EMBL/GenBank/DDBJ whole genome shotgun (WGS) entry which is preliminary data.</text>
</comment>
<gene>
    <name evidence="1" type="ORF">J1N35_039863</name>
</gene>
<evidence type="ECO:0000313" key="1">
    <source>
        <dbReference type="EMBL" id="KAH1038120.1"/>
    </source>
</evidence>
<proteinExistence type="predicted"/>
<keyword evidence="2" id="KW-1185">Reference proteome</keyword>
<evidence type="ECO:0000313" key="2">
    <source>
        <dbReference type="Proteomes" id="UP000828251"/>
    </source>
</evidence>
<sequence>MAIRIRRSSWTWIYKFAGVAQSHADMGATPMMDKRAVRFGGEKDRGQDFTLRLGFQHRQSDVIMGSSVISNFNGPLKNGNGPRFQNLTQRAQKVLLDPLQVLVGPVTRARAKSFKEALNGLMCGFWSQVQDSYVQDGLSLNPTWTQVIQVKDECSSGLELSI</sequence>
<accession>A0A9D3UCR4</accession>
<name>A0A9D3UCR4_9ROSI</name>
<dbReference type="EMBL" id="JAIQCV010000012">
    <property type="protein sequence ID" value="KAH1038120.1"/>
    <property type="molecule type" value="Genomic_DNA"/>
</dbReference>
<organism evidence="1 2">
    <name type="scientific">Gossypium stocksii</name>
    <dbReference type="NCBI Taxonomy" id="47602"/>
    <lineage>
        <taxon>Eukaryota</taxon>
        <taxon>Viridiplantae</taxon>
        <taxon>Streptophyta</taxon>
        <taxon>Embryophyta</taxon>
        <taxon>Tracheophyta</taxon>
        <taxon>Spermatophyta</taxon>
        <taxon>Magnoliopsida</taxon>
        <taxon>eudicotyledons</taxon>
        <taxon>Gunneridae</taxon>
        <taxon>Pentapetalae</taxon>
        <taxon>rosids</taxon>
        <taxon>malvids</taxon>
        <taxon>Malvales</taxon>
        <taxon>Malvaceae</taxon>
        <taxon>Malvoideae</taxon>
        <taxon>Gossypium</taxon>
    </lineage>
</organism>
<dbReference type="Proteomes" id="UP000828251">
    <property type="component" value="Unassembled WGS sequence"/>
</dbReference>
<dbReference type="AlphaFoldDB" id="A0A9D3UCR4"/>
<reference evidence="1 2" key="1">
    <citation type="journal article" date="2021" name="Plant Biotechnol. J.">
        <title>Multi-omics assisted identification of the key and species-specific regulatory components of drought-tolerant mechanisms in Gossypium stocksii.</title>
        <authorList>
            <person name="Yu D."/>
            <person name="Ke L."/>
            <person name="Zhang D."/>
            <person name="Wu Y."/>
            <person name="Sun Y."/>
            <person name="Mei J."/>
            <person name="Sun J."/>
            <person name="Sun Y."/>
        </authorList>
    </citation>
    <scope>NUCLEOTIDE SEQUENCE [LARGE SCALE GENOMIC DNA]</scope>
    <source>
        <strain evidence="2">cv. E1</strain>
        <tissue evidence="1">Leaf</tissue>
    </source>
</reference>